<reference evidence="1" key="1">
    <citation type="submission" date="2006-10" db="EMBL/GenBank/DDBJ databases">
        <authorList>
            <person name="Amadeo P."/>
            <person name="Zhao Q."/>
            <person name="Wortman J."/>
            <person name="Fraser-Liggett C."/>
            <person name="Carlton J."/>
        </authorList>
    </citation>
    <scope>NUCLEOTIDE SEQUENCE</scope>
    <source>
        <strain evidence="1">G3</strain>
    </source>
</reference>
<dbReference type="KEGG" id="tva:4751574"/>
<name>A2FMK9_TRIV3</name>
<organism evidence="1 2">
    <name type="scientific">Trichomonas vaginalis (strain ATCC PRA-98 / G3)</name>
    <dbReference type="NCBI Taxonomy" id="412133"/>
    <lineage>
        <taxon>Eukaryota</taxon>
        <taxon>Metamonada</taxon>
        <taxon>Parabasalia</taxon>
        <taxon>Trichomonadida</taxon>
        <taxon>Trichomonadidae</taxon>
        <taxon>Trichomonas</taxon>
    </lineage>
</organism>
<dbReference type="EMBL" id="DS113889">
    <property type="protein sequence ID" value="EAX93847.1"/>
    <property type="molecule type" value="Genomic_DNA"/>
</dbReference>
<dbReference type="Proteomes" id="UP000001542">
    <property type="component" value="Unassembled WGS sequence"/>
</dbReference>
<evidence type="ECO:0000313" key="2">
    <source>
        <dbReference type="Proteomes" id="UP000001542"/>
    </source>
</evidence>
<evidence type="ECO:0000313" key="1">
    <source>
        <dbReference type="EMBL" id="EAX93847.1"/>
    </source>
</evidence>
<dbReference type="VEuPathDB" id="TrichDB:TVAGG3_0308660"/>
<keyword evidence="2" id="KW-1185">Reference proteome</keyword>
<accession>A2FMK9</accession>
<dbReference type="AlphaFoldDB" id="A2FMK9"/>
<dbReference type="VEuPathDB" id="TrichDB:TVAG_224990"/>
<dbReference type="RefSeq" id="XP_001306777.1">
    <property type="nucleotide sequence ID" value="XM_001306776.1"/>
</dbReference>
<gene>
    <name evidence="1" type="ORF">TVAG_224990</name>
</gene>
<dbReference type="InParanoid" id="A2FMK9"/>
<protein>
    <submittedName>
        <fullName evidence="1">Uncharacterized protein</fullName>
    </submittedName>
</protein>
<sequence>MQIYFIDSQLYLTFHISDDFDGNFAIFNQDWIIGASKGSYYYSKIDQNWDGKLIQYNEISIPEDIKLLPDPKHESVVFWYSPTSSKVGYIIPIIDEEKIQIKSFDYLATSITDLSVSNDYIMVSRTDTIKEFYKRVDFVDFPVNRLTDCNNNVFLADSDYYVLQDDNVLMKNSIEPKTNDKQTEISNTVSKIWSSPYGILYVSSNVLYSSFRKEKICEISNQEEITCPVSNNKRLIIFTAADPQVFKLSLDDFHFNIFEASVIKTKAQDVVSNINDASDKFANAFKQQNSKFKVNDLLFKYQKAQTSFFNKIDDKNEFINAVGSIRDPKLFNNLFPKIDWSSYDFNSEYTLQIMKNLSHNIEKHPEYVTELKKLMQKYDPSPILKENIKVVGSEVLAAAIEEFKRNYEPPKDLRLISHFAASYVIGDDH</sequence>
<reference evidence="1" key="2">
    <citation type="journal article" date="2007" name="Science">
        <title>Draft genome sequence of the sexually transmitted pathogen Trichomonas vaginalis.</title>
        <authorList>
            <person name="Carlton J.M."/>
            <person name="Hirt R.P."/>
            <person name="Silva J.C."/>
            <person name="Delcher A.L."/>
            <person name="Schatz M."/>
            <person name="Zhao Q."/>
            <person name="Wortman J.R."/>
            <person name="Bidwell S.L."/>
            <person name="Alsmark U.C.M."/>
            <person name="Besteiro S."/>
            <person name="Sicheritz-Ponten T."/>
            <person name="Noel C.J."/>
            <person name="Dacks J.B."/>
            <person name="Foster P.G."/>
            <person name="Simillion C."/>
            <person name="Van de Peer Y."/>
            <person name="Miranda-Saavedra D."/>
            <person name="Barton G.J."/>
            <person name="Westrop G.D."/>
            <person name="Mueller S."/>
            <person name="Dessi D."/>
            <person name="Fiori P.L."/>
            <person name="Ren Q."/>
            <person name="Paulsen I."/>
            <person name="Zhang H."/>
            <person name="Bastida-Corcuera F.D."/>
            <person name="Simoes-Barbosa A."/>
            <person name="Brown M.T."/>
            <person name="Hayes R.D."/>
            <person name="Mukherjee M."/>
            <person name="Okumura C.Y."/>
            <person name="Schneider R."/>
            <person name="Smith A.J."/>
            <person name="Vanacova S."/>
            <person name="Villalvazo M."/>
            <person name="Haas B.J."/>
            <person name="Pertea M."/>
            <person name="Feldblyum T.V."/>
            <person name="Utterback T.R."/>
            <person name="Shu C.L."/>
            <person name="Osoegawa K."/>
            <person name="de Jong P.J."/>
            <person name="Hrdy I."/>
            <person name="Horvathova L."/>
            <person name="Zubacova Z."/>
            <person name="Dolezal P."/>
            <person name="Malik S.B."/>
            <person name="Logsdon J.M. Jr."/>
            <person name="Henze K."/>
            <person name="Gupta A."/>
            <person name="Wang C.C."/>
            <person name="Dunne R.L."/>
            <person name="Upcroft J.A."/>
            <person name="Upcroft P."/>
            <person name="White O."/>
            <person name="Salzberg S.L."/>
            <person name="Tang P."/>
            <person name="Chiu C.-H."/>
            <person name="Lee Y.-S."/>
            <person name="Embley T.M."/>
            <person name="Coombs G.H."/>
            <person name="Mottram J.C."/>
            <person name="Tachezy J."/>
            <person name="Fraser-Liggett C.M."/>
            <person name="Johnson P.J."/>
        </authorList>
    </citation>
    <scope>NUCLEOTIDE SEQUENCE [LARGE SCALE GENOMIC DNA]</scope>
    <source>
        <strain evidence="1">G3</strain>
    </source>
</reference>
<proteinExistence type="predicted"/>